<evidence type="ECO:0000256" key="1">
    <source>
        <dbReference type="ARBA" id="ARBA00001946"/>
    </source>
</evidence>
<dbReference type="InterPro" id="IPR015797">
    <property type="entry name" value="NUDIX_hydrolase-like_dom_sf"/>
</dbReference>
<dbReference type="PANTHER" id="PTHR43046">
    <property type="entry name" value="GDP-MANNOSE MANNOSYL HYDROLASE"/>
    <property type="match status" value="1"/>
</dbReference>
<dbReference type="Proteomes" id="UP000070188">
    <property type="component" value="Unassembled WGS sequence"/>
</dbReference>
<protein>
    <submittedName>
        <fullName evidence="7">NUDIX hydrolase</fullName>
    </submittedName>
</protein>
<evidence type="ECO:0000313" key="10">
    <source>
        <dbReference type="Proteomes" id="UP000070598"/>
    </source>
</evidence>
<name>A0A132MYZ0_9ACTN</name>
<dbReference type="InterPro" id="IPR000086">
    <property type="entry name" value="NUDIX_hydrolase_dom"/>
</dbReference>
<evidence type="ECO:0000259" key="5">
    <source>
        <dbReference type="PROSITE" id="PS51462"/>
    </source>
</evidence>
<sequence length="177" mass="20519">MRWKVHGERLIYQNQWVNLWLADVELPDGRRWEHHVVRMRHLAAVVVVDDQQRVLMMHRHRFVTDTWAWEIPMGLIEDGETPEEAAAREVEEETGWRPGPLTPIVYAQPANGITDSQHYLFRADGATHVGQPTELNESDRVEWIPLSEIRGMIDRREIVSGASLVGLMYVLLDHKGE</sequence>
<comment type="caution">
    <text evidence="7">The sequence shown here is derived from an EMBL/GenBank/DDBJ whole genome shotgun (WGS) entry which is preliminary data.</text>
</comment>
<comment type="similarity">
    <text evidence="2 4">Belongs to the Nudix hydrolase family.</text>
</comment>
<dbReference type="EMBL" id="JYIK01001038">
    <property type="protein sequence ID" value="KWX07736.1"/>
    <property type="molecule type" value="Genomic_DNA"/>
</dbReference>
<accession>A0A132MYZ0</accession>
<dbReference type="Proteomes" id="UP000070659">
    <property type="component" value="Unassembled WGS sequence"/>
</dbReference>
<evidence type="ECO:0000256" key="4">
    <source>
        <dbReference type="RuleBase" id="RU003476"/>
    </source>
</evidence>
<dbReference type="PANTHER" id="PTHR43046:SF14">
    <property type="entry name" value="MUTT_NUDIX FAMILY PROTEIN"/>
    <property type="match status" value="1"/>
</dbReference>
<keyword evidence="9" id="KW-1185">Reference proteome</keyword>
<dbReference type="SUPFAM" id="SSF55811">
    <property type="entry name" value="Nudix"/>
    <property type="match status" value="1"/>
</dbReference>
<dbReference type="STRING" id="1469144.LI90_4149"/>
<evidence type="ECO:0000313" key="9">
    <source>
        <dbReference type="Proteomes" id="UP000070188"/>
    </source>
</evidence>
<proteinExistence type="inferred from homology"/>
<dbReference type="InterPro" id="IPR020476">
    <property type="entry name" value="Nudix_hydrolase"/>
</dbReference>
<comment type="cofactor">
    <cofactor evidence="1">
        <name>Mg(2+)</name>
        <dbReference type="ChEBI" id="CHEBI:18420"/>
    </cofactor>
</comment>
<dbReference type="InterPro" id="IPR020084">
    <property type="entry name" value="NUDIX_hydrolase_CS"/>
</dbReference>
<reference evidence="6 11" key="2">
    <citation type="submission" date="2015-02" db="EMBL/GenBank/DDBJ databases">
        <title>Physiological reanalysis, assessment of diazotrophy, and genome sequences of multiple isolates of Streptomyces thermoautotrophicus.</title>
        <authorList>
            <person name="MacKellar D.C."/>
            <person name="Lieber L."/>
            <person name="Norman J."/>
            <person name="Bolger A."/>
            <person name="Tobin C."/>
            <person name="Murray J.W."/>
            <person name="Prell J."/>
        </authorList>
    </citation>
    <scope>NUCLEOTIDE SEQUENCE [LARGE SCALE GENOMIC DNA]</scope>
    <source>
        <strain evidence="6 11">UBT1</strain>
    </source>
</reference>
<dbReference type="PROSITE" id="PS51462">
    <property type="entry name" value="NUDIX"/>
    <property type="match status" value="1"/>
</dbReference>
<evidence type="ECO:0000256" key="2">
    <source>
        <dbReference type="ARBA" id="ARBA00005582"/>
    </source>
</evidence>
<reference evidence="9" key="4">
    <citation type="submission" date="2015-04" db="EMBL/GenBank/DDBJ databases">
        <title>Physiological reanalysis, assessment of diazotrophy, and genome sequences of multiple isolates of Streptomyces thermoautotrophicus.</title>
        <authorList>
            <person name="MacKellar D.C."/>
            <person name="Lieber L."/>
            <person name="Norman J."/>
            <person name="Bolger A."/>
            <person name="Tobin C."/>
            <person name="Murray J.W."/>
            <person name="Chang R."/>
            <person name="Ford T."/>
            <person name="Nguyen P.Q."/>
            <person name="Woodward J."/>
            <person name="Permingeat H."/>
            <person name="Joshi N.S."/>
            <person name="Silver P.A."/>
            <person name="Usadel B."/>
            <person name="Rutherford A.W."/>
            <person name="Friesen M."/>
            <person name="Prell J."/>
        </authorList>
    </citation>
    <scope>NUCLEOTIDE SEQUENCE [LARGE SCALE GENOMIC DNA]</scope>
    <source>
        <strain evidence="9">H1</strain>
    </source>
</reference>
<feature type="domain" description="Nudix hydrolase" evidence="5">
    <location>
        <begin position="39"/>
        <end position="166"/>
    </location>
</feature>
<evidence type="ECO:0000313" key="7">
    <source>
        <dbReference type="EMBL" id="KWX03099.1"/>
    </source>
</evidence>
<evidence type="ECO:0000256" key="3">
    <source>
        <dbReference type="ARBA" id="ARBA00022801"/>
    </source>
</evidence>
<dbReference type="Proteomes" id="UP000070598">
    <property type="component" value="Unassembled WGS sequence"/>
</dbReference>
<gene>
    <name evidence="7" type="ORF">LI90_4149</name>
    <name evidence="6" type="ORF">TH66_21825</name>
    <name evidence="8" type="ORF">TR74_17795</name>
</gene>
<reference evidence="7" key="3">
    <citation type="submission" date="2015-04" db="EMBL/GenBank/DDBJ databases">
        <title>Physiological reanalysis, assessment of diazotrophy, and genome sequences of multiple isolates of Streptomyces thermoautotrophicus.</title>
        <authorList>
            <person name="MacKellar D.C."/>
            <person name="Lieber L."/>
            <person name="Norman J."/>
            <person name="Bolger A."/>
            <person name="Tobin C."/>
            <person name="Murray J.W."/>
            <person name="Woodward J."/>
            <person name="Friesen M."/>
            <person name="Prell J."/>
        </authorList>
    </citation>
    <scope>NUCLEOTIDE SEQUENCE [LARGE SCALE GENOMIC DNA]</scope>
    <source>
        <strain evidence="7">H1</strain>
    </source>
</reference>
<evidence type="ECO:0000313" key="6">
    <source>
        <dbReference type="EMBL" id="KWW97983.1"/>
    </source>
</evidence>
<keyword evidence="3 4" id="KW-0378">Hydrolase</keyword>
<evidence type="ECO:0000313" key="11">
    <source>
        <dbReference type="Proteomes" id="UP000070659"/>
    </source>
</evidence>
<dbReference type="RefSeq" id="WP_066890505.1">
    <property type="nucleotide sequence ID" value="NZ_JYIJ01000019.1"/>
</dbReference>
<dbReference type="AlphaFoldDB" id="A0A132MYZ0"/>
<dbReference type="GO" id="GO:0016787">
    <property type="term" value="F:hydrolase activity"/>
    <property type="evidence" value="ECO:0007669"/>
    <property type="project" value="UniProtKB-KW"/>
</dbReference>
<dbReference type="EMBL" id="LAXD01000001">
    <property type="protein sequence ID" value="KWX03099.1"/>
    <property type="molecule type" value="Genomic_DNA"/>
</dbReference>
<dbReference type="PATRIC" id="fig|1469144.10.peg.4450"/>
<dbReference type="Gene3D" id="3.90.79.10">
    <property type="entry name" value="Nucleoside Triphosphate Pyrophosphohydrolase"/>
    <property type="match status" value="1"/>
</dbReference>
<evidence type="ECO:0000313" key="8">
    <source>
        <dbReference type="EMBL" id="KWX07736.1"/>
    </source>
</evidence>
<dbReference type="EMBL" id="JYIJ01000019">
    <property type="protein sequence ID" value="KWW97983.1"/>
    <property type="molecule type" value="Genomic_DNA"/>
</dbReference>
<reference evidence="10" key="1">
    <citation type="submission" date="2015-02" db="EMBL/GenBank/DDBJ databases">
        <title>Physiological reanalysis, assessment of diazotrophy, and genome sequences of multiple isolates of Streptomyces thermoautotrophicus.</title>
        <authorList>
            <person name="MacKellar D.C."/>
            <person name="Lieber L."/>
            <person name="Norman J."/>
            <person name="Bolger A."/>
            <person name="Tobin C."/>
            <person name="Murray J.W."/>
            <person name="Friesen M."/>
            <person name="Prell J."/>
        </authorList>
    </citation>
    <scope>NUCLEOTIDE SEQUENCE [LARGE SCALE GENOMIC DNA]</scope>
    <source>
        <strain evidence="10">UBT1</strain>
    </source>
</reference>
<dbReference type="PRINTS" id="PR00502">
    <property type="entry name" value="NUDIXFAMILY"/>
</dbReference>
<dbReference type="PROSITE" id="PS00893">
    <property type="entry name" value="NUDIX_BOX"/>
    <property type="match status" value="1"/>
</dbReference>
<dbReference type="OrthoDB" id="177518at2"/>
<dbReference type="Pfam" id="PF00293">
    <property type="entry name" value="NUDIX"/>
    <property type="match status" value="1"/>
</dbReference>
<organism evidence="7 9">
    <name type="scientific">Carbonactinospora thermoautotrophica</name>
    <dbReference type="NCBI Taxonomy" id="1469144"/>
    <lineage>
        <taxon>Bacteria</taxon>
        <taxon>Bacillati</taxon>
        <taxon>Actinomycetota</taxon>
        <taxon>Actinomycetes</taxon>
        <taxon>Kitasatosporales</taxon>
        <taxon>Carbonactinosporaceae</taxon>
        <taxon>Carbonactinospora</taxon>
    </lineage>
</organism>